<accession>A0A286GNV1</accession>
<dbReference type="OrthoDB" id="6008408at2"/>
<sequence length="462" mass="52017">MTSTAGADACSQRQWAEKKLLLLQKDQYQQAEYNLSSPRLLSGIEHVSLLHPDGGSGGAALAVRTDKWRERLVPVEDLRDEVENVVGGTDIFVSQQSFLGWRRVSQLLTLGACYVDLDYFHMPSLAHSTPEAVTQDVLRSLVDSNIPEPSYILFTGRGLLVTWLIDAIPRAALPRWQVVQRYLADALAGHCSDRRALDAARVFRLAGSVNSKSGEQVRLTWPHRSSFTRYTFDHLAHEILPLERDVLISLTAERARRRAAGHASGAPSIHLTAATWWEAVLTDLQRLRQHRWNGQLPPGHRDAWLFLACTAMTHLVPLQALRRECYALAQEAGSTWTDHETDSRMSTVYRRAAAAARGETLNWNGEVIDPRYRFRASTIVEWLGVTPAEMRDAGLRAIINADLRRQLATEREKARRRRLGVVDREEYRAEVQAGSAKATRPWEALGMSRATWYRKGKPSSTT</sequence>
<proteinExistence type="predicted"/>
<dbReference type="InterPro" id="IPR013321">
    <property type="entry name" value="Arc_rbn_hlx_hlx"/>
</dbReference>
<evidence type="ECO:0000313" key="1">
    <source>
        <dbReference type="EMBL" id="SOD97217.1"/>
    </source>
</evidence>
<dbReference type="GO" id="GO:0006355">
    <property type="term" value="P:regulation of DNA-templated transcription"/>
    <property type="evidence" value="ECO:0007669"/>
    <property type="project" value="InterPro"/>
</dbReference>
<protein>
    <submittedName>
        <fullName evidence="1">Uncharacterized protein</fullName>
    </submittedName>
</protein>
<keyword evidence="2" id="KW-1185">Reference proteome</keyword>
<dbReference type="Proteomes" id="UP000219621">
    <property type="component" value="Unassembled WGS sequence"/>
</dbReference>
<dbReference type="AlphaFoldDB" id="A0A286GNV1"/>
<organism evidence="1 2">
    <name type="scientific">Caenispirillum bisanense</name>
    <dbReference type="NCBI Taxonomy" id="414052"/>
    <lineage>
        <taxon>Bacteria</taxon>
        <taxon>Pseudomonadati</taxon>
        <taxon>Pseudomonadota</taxon>
        <taxon>Alphaproteobacteria</taxon>
        <taxon>Rhodospirillales</taxon>
        <taxon>Novispirillaceae</taxon>
        <taxon>Caenispirillum</taxon>
    </lineage>
</organism>
<evidence type="ECO:0000313" key="2">
    <source>
        <dbReference type="Proteomes" id="UP000219621"/>
    </source>
</evidence>
<dbReference type="EMBL" id="OCNJ01000006">
    <property type="protein sequence ID" value="SOD97217.1"/>
    <property type="molecule type" value="Genomic_DNA"/>
</dbReference>
<gene>
    <name evidence="1" type="ORF">SAMN05421508_106336</name>
</gene>
<dbReference type="Gene3D" id="1.10.1220.10">
    <property type="entry name" value="Met repressor-like"/>
    <property type="match status" value="1"/>
</dbReference>
<dbReference type="RefSeq" id="WP_141415172.1">
    <property type="nucleotide sequence ID" value="NZ_OCNJ01000006.1"/>
</dbReference>
<reference evidence="2" key="1">
    <citation type="submission" date="2017-09" db="EMBL/GenBank/DDBJ databases">
        <authorList>
            <person name="Varghese N."/>
            <person name="Submissions S."/>
        </authorList>
    </citation>
    <scope>NUCLEOTIDE SEQUENCE [LARGE SCALE GENOMIC DNA]</scope>
    <source>
        <strain evidence="2">USBA 140</strain>
    </source>
</reference>
<name>A0A286GNV1_9PROT</name>